<sequence>MFCPKIFGPINKNECLCNKPMINSNKCCSNCGTDFNINWRKAKQRFGHIELSKPIVHTWFHKTNTEVLEVLLGLSGSVIKSLINCDLHVINKRISDDLYDGKIINSSVYNDLGQQRDYDKVVSGGSAINYLLSKTNLNKLKQDIQRKYERVDSVTTSNELSERMKIIDGFLNKNVDPTWLVLKVLPVLPASLRPIVADDDEKVPSSDLNELYSQVITANNDLRCCYNLFKFGWQLATNELIQNIKKLQKAVDMLYDNSSDLDNHPSYNNEALKSISEMLKGKNGRFRQTLLGKRVDYSGRTVIVPGPNLKLDECSIPRTMAFDLFKPIIYLKAMLKLGTKANNSIESTLENNPIITNQILNEVTNYYPIILNRAPTLHKLSMLVFMVKLNSDRVIKVHPLVCAGYNADFDGDQMAIHVPLTSEAKLEAMKYMLSSKNILHPANGNVVITPTKEMIMGLYYLSLVNNDKECLKFGSLPLLKKTIDLNLITVHTKIMYTITVNNKLIEVVTTPGRILITDIVPSECCFRYDAYHPELTKELIIDLIQEVNINCDRRKTVRFCEALMRLGFKYATQSGLSLGLSDLLISKHKQNSLKSVRNKVREMINYKQIIPCKLQRPVFCKLWSNVADEINKNIDLNDSDIHPSNSSSIRIMMASGARGTLSQLQQLTGLRGRIICFNDELSKIPILHSYTEGLSSIEMFVLSYSSRKGLIDSVIKTSKSGYFMRKLVEASRECIIDEIDCRTKLGLEIDLSLDDYDNTSSWLIGRFLLNDVTVNNVVVADSNVVLTREVIFDLIKVCKYKVHVRSPLMCQANSGICRKCYGLNIGTRKLVNLGDSVGVLAAQSIGEPGTQLTLRSFHGLEISNFKTSPKSYQCYAKAPCCGQIKVLNLACTYSYQGDLIVVNNKCLVVIYQQAKLVWKVAVPIGSRLFFNNNDFVGVGKVLWLCCVQNESYISLANGKSYYDNLCHNVNLHRRSRRGDLSPTEKWGYTDKFIAKIILKVTNINLAYLIKNNVLSHVIIQNNCDVKIFDCIMFKIIEDYQDTVPNKSGGLYKLEQLFDNSEWDSDVAIVSPCSGMLKIGNTKGFSSYVIDPSSRCKFPIVYHLYDQHLNTKVDKYVNTMEMLLHGEVDLSDYAINHGFHCFVKYFIKSVQQIYEQYGINVNSKHIEVMLKLMTSTAVIWNDNCFNLTKYSSNKWWVIDCINRVCQTFRQEKIEYSRQVVGISKLCTKHQISPLSSMSYQGSTKAIVNAIINGSEFELTGIKDRTMFGMLPFIGLGYLKRC</sequence>
<dbReference type="SUPFAM" id="SSF64484">
    <property type="entry name" value="beta and beta-prime subunits of DNA dependent RNA-polymerase"/>
    <property type="match status" value="1"/>
</dbReference>
<dbReference type="Gene3D" id="4.10.860.120">
    <property type="entry name" value="RNA polymerase II, clamp domain"/>
    <property type="match status" value="1"/>
</dbReference>
<proteinExistence type="inferred from homology"/>
<keyword evidence="4" id="KW-0479">Metal-binding</keyword>
<dbReference type="InterPro" id="IPR007080">
    <property type="entry name" value="RNA_pol_Rpb1_1"/>
</dbReference>
<dbReference type="Pfam" id="PF05000">
    <property type="entry name" value="RNA_pol_Rpb1_4"/>
    <property type="match status" value="1"/>
</dbReference>
<keyword evidence="1 7" id="KW-0240">DNA-directed RNA polymerase</keyword>
<dbReference type="InterPro" id="IPR006592">
    <property type="entry name" value="RNA_pol_N"/>
</dbReference>
<dbReference type="InterPro" id="IPR007083">
    <property type="entry name" value="RNA_pol_Rpb1_4"/>
</dbReference>
<dbReference type="Gene3D" id="1.10.1790.20">
    <property type="match status" value="1"/>
</dbReference>
<keyword evidence="2 7" id="KW-0808">Transferase</keyword>
<dbReference type="InterPro" id="IPR000722">
    <property type="entry name" value="RNA_pol_asu"/>
</dbReference>
<dbReference type="GO" id="GO:0000428">
    <property type="term" value="C:DNA-directed RNA polymerase complex"/>
    <property type="evidence" value="ECO:0007669"/>
    <property type="project" value="UniProtKB-KW"/>
</dbReference>
<dbReference type="PANTHER" id="PTHR19376:SF54">
    <property type="entry name" value="DNA-DIRECTED RNA POLYMERASE SUBUNIT BETA"/>
    <property type="match status" value="1"/>
</dbReference>
<protein>
    <recommendedName>
        <fullName evidence="7">DNA-directed RNA polymerase subunit</fullName>
        <ecNumber evidence="7">2.7.7.6</ecNumber>
    </recommendedName>
</protein>
<accession>A0ABX4MHK9</accession>
<dbReference type="InterPro" id="IPR007066">
    <property type="entry name" value="RNA_pol_Rpb1_3"/>
</dbReference>
<dbReference type="Pfam" id="PF04983">
    <property type="entry name" value="RNA_pol_Rpb1_3"/>
    <property type="match status" value="1"/>
</dbReference>
<reference evidence="9" key="1">
    <citation type="submission" date="2017-09" db="EMBL/GenBank/DDBJ databases">
        <authorList>
            <person name="Campbell M.A."/>
            <person name="Lukasik P."/>
            <person name="Simon C."/>
            <person name="McCutcheon J.P."/>
        </authorList>
    </citation>
    <scope>NUCLEOTIDE SEQUENCE [LARGE SCALE GENOMIC DNA]</scope>
    <source>
        <strain evidence="9">MAGTDC</strain>
    </source>
</reference>
<comment type="similarity">
    <text evidence="7">Belongs to the RNA polymerase beta' chain family.</text>
</comment>
<dbReference type="SMART" id="SM00663">
    <property type="entry name" value="RPOLA_N"/>
    <property type="match status" value="1"/>
</dbReference>
<dbReference type="Gene3D" id="2.40.50.100">
    <property type="match status" value="1"/>
</dbReference>
<dbReference type="Pfam" id="PF04998">
    <property type="entry name" value="RNA_pol_Rpb1_5"/>
    <property type="match status" value="1"/>
</dbReference>
<evidence type="ECO:0000256" key="1">
    <source>
        <dbReference type="ARBA" id="ARBA00022478"/>
    </source>
</evidence>
<dbReference type="EMBL" id="NXGO01000014">
    <property type="protein sequence ID" value="PIM95945.1"/>
    <property type="molecule type" value="Genomic_DNA"/>
</dbReference>
<evidence type="ECO:0000256" key="2">
    <source>
        <dbReference type="ARBA" id="ARBA00022679"/>
    </source>
</evidence>
<name>A0ABX4MHK9_9HYPH</name>
<keyword evidence="5 7" id="KW-0804">Transcription</keyword>
<keyword evidence="10" id="KW-1185">Reference proteome</keyword>
<evidence type="ECO:0000256" key="7">
    <source>
        <dbReference type="RuleBase" id="RU004279"/>
    </source>
</evidence>
<dbReference type="Pfam" id="PF04997">
    <property type="entry name" value="RNA_pol_Rpb1_1"/>
    <property type="match status" value="1"/>
</dbReference>
<dbReference type="Proteomes" id="UP000230981">
    <property type="component" value="Unassembled WGS sequence"/>
</dbReference>
<evidence type="ECO:0000313" key="10">
    <source>
        <dbReference type="Proteomes" id="UP000230981"/>
    </source>
</evidence>
<evidence type="ECO:0000256" key="6">
    <source>
        <dbReference type="ARBA" id="ARBA00048552"/>
    </source>
</evidence>
<evidence type="ECO:0000256" key="5">
    <source>
        <dbReference type="ARBA" id="ARBA00023163"/>
    </source>
</evidence>
<dbReference type="InterPro" id="IPR042102">
    <property type="entry name" value="RNA_pol_Rpb1_3_sf"/>
</dbReference>
<gene>
    <name evidence="9" type="primary">rpoC</name>
    <name evidence="9" type="ORF">magtdc_115</name>
</gene>
<dbReference type="GO" id="GO:0003899">
    <property type="term" value="F:DNA-directed RNA polymerase activity"/>
    <property type="evidence" value="ECO:0007669"/>
    <property type="project" value="UniProtKB-EC"/>
</dbReference>
<organism evidence="9 10">
    <name type="scientific">Candidatus Hodgkinia cicadicola</name>
    <dbReference type="NCBI Taxonomy" id="573658"/>
    <lineage>
        <taxon>Bacteria</taxon>
        <taxon>Pseudomonadati</taxon>
        <taxon>Pseudomonadota</taxon>
        <taxon>Alphaproteobacteria</taxon>
        <taxon>Hyphomicrobiales</taxon>
        <taxon>Candidatus Hodgkinia</taxon>
    </lineage>
</organism>
<dbReference type="InterPro" id="IPR045867">
    <property type="entry name" value="DNA-dir_RpoC_beta_prime"/>
</dbReference>
<comment type="caution">
    <text evidence="9">The sequence shown here is derived from an EMBL/GenBank/DDBJ whole genome shotgun (WGS) entry which is preliminary data.</text>
</comment>
<dbReference type="InterPro" id="IPR044893">
    <property type="entry name" value="RNA_pol_Rpb1_clamp_domain"/>
</dbReference>
<comment type="catalytic activity">
    <reaction evidence="6 7">
        <text>RNA(n) + a ribonucleoside 5'-triphosphate = RNA(n+1) + diphosphate</text>
        <dbReference type="Rhea" id="RHEA:21248"/>
        <dbReference type="Rhea" id="RHEA-COMP:14527"/>
        <dbReference type="Rhea" id="RHEA-COMP:17342"/>
        <dbReference type="ChEBI" id="CHEBI:33019"/>
        <dbReference type="ChEBI" id="CHEBI:61557"/>
        <dbReference type="ChEBI" id="CHEBI:140395"/>
        <dbReference type="EC" id="2.7.7.6"/>
    </reaction>
</comment>
<dbReference type="Gene3D" id="2.40.40.20">
    <property type="match status" value="1"/>
</dbReference>
<evidence type="ECO:0000313" key="9">
    <source>
        <dbReference type="EMBL" id="PIM95945.1"/>
    </source>
</evidence>
<feature type="domain" description="RNA polymerase N-terminal" evidence="8">
    <location>
        <begin position="178"/>
        <end position="462"/>
    </location>
</feature>
<keyword evidence="3 7" id="KW-0548">Nucleotidyltransferase</keyword>
<dbReference type="InterPro" id="IPR007081">
    <property type="entry name" value="RNA_pol_Rpb1_5"/>
</dbReference>
<evidence type="ECO:0000256" key="4">
    <source>
        <dbReference type="ARBA" id="ARBA00022723"/>
    </source>
</evidence>
<comment type="function">
    <text evidence="7">DNA-dependent RNA polymerase catalyzes the transcription of DNA into RNA using the four ribonucleoside triphosphates as substrates.</text>
</comment>
<dbReference type="Gene3D" id="1.10.132.30">
    <property type="match status" value="1"/>
</dbReference>
<dbReference type="Pfam" id="PF00623">
    <property type="entry name" value="RNA_pol_Rpb1_2"/>
    <property type="match status" value="2"/>
</dbReference>
<dbReference type="Gene3D" id="1.10.274.100">
    <property type="entry name" value="RNA polymerase Rpb1, domain 3"/>
    <property type="match status" value="1"/>
</dbReference>
<dbReference type="PANTHER" id="PTHR19376">
    <property type="entry name" value="DNA-DIRECTED RNA POLYMERASE"/>
    <property type="match status" value="1"/>
</dbReference>
<dbReference type="EC" id="2.7.7.6" evidence="7"/>
<dbReference type="InterPro" id="IPR038120">
    <property type="entry name" value="Rpb1_funnel_sf"/>
</dbReference>
<evidence type="ECO:0000256" key="3">
    <source>
        <dbReference type="ARBA" id="ARBA00022695"/>
    </source>
</evidence>
<evidence type="ECO:0000259" key="8">
    <source>
        <dbReference type="SMART" id="SM00663"/>
    </source>
</evidence>